<sequence length="72" mass="8140">MMMHFAENPRIKRLPATEANLHRRILSLHIHGQGFGVEQFIFFPIGHPKPPKCRQAGAHIVSLSQDACGKIR</sequence>
<proteinExistence type="predicted"/>
<dbReference type="AlphaFoldDB" id="A0A6J4HZH5"/>
<organism evidence="1">
    <name type="scientific">uncultured Chloroflexia bacterium</name>
    <dbReference type="NCBI Taxonomy" id="1672391"/>
    <lineage>
        <taxon>Bacteria</taxon>
        <taxon>Bacillati</taxon>
        <taxon>Chloroflexota</taxon>
        <taxon>Chloroflexia</taxon>
        <taxon>environmental samples</taxon>
    </lineage>
</organism>
<dbReference type="EMBL" id="CADCTR010000367">
    <property type="protein sequence ID" value="CAA9235917.1"/>
    <property type="molecule type" value="Genomic_DNA"/>
</dbReference>
<name>A0A6J4HZH5_9CHLR</name>
<evidence type="ECO:0000313" key="1">
    <source>
        <dbReference type="EMBL" id="CAA9235917.1"/>
    </source>
</evidence>
<gene>
    <name evidence="1" type="ORF">AVDCRST_MAG93-1099</name>
</gene>
<protein>
    <submittedName>
        <fullName evidence="1">Uncharacterized protein</fullName>
    </submittedName>
</protein>
<accession>A0A6J4HZH5</accession>
<reference evidence="1" key="1">
    <citation type="submission" date="2020-02" db="EMBL/GenBank/DDBJ databases">
        <authorList>
            <person name="Meier V. D."/>
        </authorList>
    </citation>
    <scope>NUCLEOTIDE SEQUENCE</scope>
    <source>
        <strain evidence="1">AVDCRST_MAG93</strain>
    </source>
</reference>